<comment type="caution">
    <text evidence="1">The sequence shown here is derived from an EMBL/GenBank/DDBJ whole genome shotgun (WGS) entry which is preliminary data.</text>
</comment>
<protein>
    <submittedName>
        <fullName evidence="1">Uncharacterized protein</fullName>
    </submittedName>
</protein>
<reference evidence="1" key="1">
    <citation type="submission" date="2023-10" db="EMBL/GenBank/DDBJ databases">
        <title>Chromosome-level genome of the transformable northern wattle, Acacia crassicarpa.</title>
        <authorList>
            <person name="Massaro I."/>
            <person name="Sinha N.R."/>
            <person name="Poethig S."/>
            <person name="Leichty A.R."/>
        </authorList>
    </citation>
    <scope>NUCLEOTIDE SEQUENCE</scope>
    <source>
        <strain evidence="1">Acra3RX</strain>
        <tissue evidence="1">Leaf</tissue>
    </source>
</reference>
<proteinExistence type="predicted"/>
<dbReference type="PANTHER" id="PTHR34538:SF13">
    <property type="entry name" value="OS02G0637200 PROTEIN"/>
    <property type="match status" value="1"/>
</dbReference>
<evidence type="ECO:0000313" key="2">
    <source>
        <dbReference type="Proteomes" id="UP001293593"/>
    </source>
</evidence>
<evidence type="ECO:0000313" key="1">
    <source>
        <dbReference type="EMBL" id="KAK4261881.1"/>
    </source>
</evidence>
<dbReference type="EMBL" id="JAWXYG010000010">
    <property type="protein sequence ID" value="KAK4261881.1"/>
    <property type="molecule type" value="Genomic_DNA"/>
</dbReference>
<accession>A0AAE1MIS5</accession>
<keyword evidence="2" id="KW-1185">Reference proteome</keyword>
<name>A0AAE1MIS5_9FABA</name>
<sequence length="73" mass="8725">MGLKAMSCCCCFEVRTVLVRGKRRLRSLFWKVRADIKRQMKTGCYRNTKNFNFHYDPFSYSLNFDNGNFGFFC</sequence>
<dbReference type="AlphaFoldDB" id="A0AAE1MIS5"/>
<gene>
    <name evidence="1" type="ORF">QN277_004819</name>
</gene>
<dbReference type="PANTHER" id="PTHR34538">
    <property type="entry name" value="EXPRESSED PROTEIN"/>
    <property type="match status" value="1"/>
</dbReference>
<dbReference type="Proteomes" id="UP001293593">
    <property type="component" value="Unassembled WGS sequence"/>
</dbReference>
<organism evidence="1 2">
    <name type="scientific">Acacia crassicarpa</name>
    <name type="common">northern wattle</name>
    <dbReference type="NCBI Taxonomy" id="499986"/>
    <lineage>
        <taxon>Eukaryota</taxon>
        <taxon>Viridiplantae</taxon>
        <taxon>Streptophyta</taxon>
        <taxon>Embryophyta</taxon>
        <taxon>Tracheophyta</taxon>
        <taxon>Spermatophyta</taxon>
        <taxon>Magnoliopsida</taxon>
        <taxon>eudicotyledons</taxon>
        <taxon>Gunneridae</taxon>
        <taxon>Pentapetalae</taxon>
        <taxon>rosids</taxon>
        <taxon>fabids</taxon>
        <taxon>Fabales</taxon>
        <taxon>Fabaceae</taxon>
        <taxon>Caesalpinioideae</taxon>
        <taxon>mimosoid clade</taxon>
        <taxon>Acacieae</taxon>
        <taxon>Acacia</taxon>
    </lineage>
</organism>